<dbReference type="CDD" id="cd17751">
    <property type="entry name" value="BRCT_microcephalin_rpt3"/>
    <property type="match status" value="1"/>
</dbReference>
<feature type="region of interest" description="Disordered" evidence="1">
    <location>
        <begin position="500"/>
        <end position="540"/>
    </location>
</feature>
<dbReference type="InterPro" id="IPR001357">
    <property type="entry name" value="BRCT_dom"/>
</dbReference>
<dbReference type="GO" id="GO:0000278">
    <property type="term" value="P:mitotic cell cycle"/>
    <property type="evidence" value="ECO:0007669"/>
    <property type="project" value="TreeGrafter"/>
</dbReference>
<feature type="region of interest" description="Disordered" evidence="1">
    <location>
        <begin position="574"/>
        <end position="608"/>
    </location>
</feature>
<dbReference type="EMBL" id="LR787840">
    <property type="protein sequence ID" value="CAB3263702.1"/>
    <property type="molecule type" value="mRNA"/>
</dbReference>
<dbReference type="CDD" id="cd17736">
    <property type="entry name" value="BRCT_microcephalin_rpt2"/>
    <property type="match status" value="1"/>
</dbReference>
<dbReference type="Gene3D" id="3.40.50.10190">
    <property type="entry name" value="BRCT domain"/>
    <property type="match status" value="3"/>
</dbReference>
<protein>
    <submittedName>
        <fullName evidence="3">Microcephalin</fullName>
    </submittedName>
</protein>
<feature type="compositionally biased region" description="Polar residues" evidence="1">
    <location>
        <begin position="715"/>
        <end position="728"/>
    </location>
</feature>
<dbReference type="SMART" id="SM00292">
    <property type="entry name" value="BRCT"/>
    <property type="match status" value="3"/>
</dbReference>
<dbReference type="CDD" id="cd17716">
    <property type="entry name" value="BRCT_microcephalin_rpt1"/>
    <property type="match status" value="1"/>
</dbReference>
<reference evidence="3" key="1">
    <citation type="submission" date="2020-04" db="EMBL/GenBank/DDBJ databases">
        <authorList>
            <person name="Neveu A P."/>
        </authorList>
    </citation>
    <scope>NUCLEOTIDE SEQUENCE</scope>
    <source>
        <tissue evidence="3">Whole embryo</tissue>
    </source>
</reference>
<organism evidence="3">
    <name type="scientific">Phallusia mammillata</name>
    <dbReference type="NCBI Taxonomy" id="59560"/>
    <lineage>
        <taxon>Eukaryota</taxon>
        <taxon>Metazoa</taxon>
        <taxon>Chordata</taxon>
        <taxon>Tunicata</taxon>
        <taxon>Ascidiacea</taxon>
        <taxon>Phlebobranchia</taxon>
        <taxon>Ascidiidae</taxon>
        <taxon>Phallusia</taxon>
    </lineage>
</organism>
<feature type="compositionally biased region" description="Polar residues" evidence="1">
    <location>
        <begin position="502"/>
        <end position="512"/>
    </location>
</feature>
<proteinExistence type="evidence at transcript level"/>
<dbReference type="SUPFAM" id="SSF52113">
    <property type="entry name" value="BRCT domain"/>
    <property type="match status" value="3"/>
</dbReference>
<feature type="region of interest" description="Disordered" evidence="1">
    <location>
        <begin position="399"/>
        <end position="466"/>
    </location>
</feature>
<dbReference type="InterPro" id="IPR036420">
    <property type="entry name" value="BRCT_dom_sf"/>
</dbReference>
<feature type="region of interest" description="Disordered" evidence="1">
    <location>
        <begin position="253"/>
        <end position="326"/>
    </location>
</feature>
<dbReference type="PANTHER" id="PTHR14625">
    <property type="entry name" value="MICROCEPHALIN"/>
    <property type="match status" value="1"/>
</dbReference>
<accession>A0A6F9DJU4</accession>
<evidence type="ECO:0000259" key="2">
    <source>
        <dbReference type="PROSITE" id="PS50172"/>
    </source>
</evidence>
<feature type="region of interest" description="Disordered" evidence="1">
    <location>
        <begin position="647"/>
        <end position="766"/>
    </location>
</feature>
<feature type="domain" description="BRCT" evidence="2">
    <location>
        <begin position="884"/>
        <end position="962"/>
    </location>
</feature>
<feature type="compositionally biased region" description="Low complexity" evidence="1">
    <location>
        <begin position="589"/>
        <end position="603"/>
    </location>
</feature>
<feature type="domain" description="BRCT" evidence="2">
    <location>
        <begin position="775"/>
        <end position="857"/>
    </location>
</feature>
<gene>
    <name evidence="3" type="primary">Mcph1</name>
</gene>
<name>A0A6F9DJU4_9ASCI</name>
<evidence type="ECO:0000256" key="1">
    <source>
        <dbReference type="SAM" id="MobiDB-lite"/>
    </source>
</evidence>
<dbReference type="PROSITE" id="PS50172">
    <property type="entry name" value="BRCT"/>
    <property type="match status" value="3"/>
</dbReference>
<dbReference type="InterPro" id="IPR022047">
    <property type="entry name" value="Microcephalin-like"/>
</dbReference>
<sequence length="963" mass="107916">MELNNGKIPKPLRLLENNGSAFNSAVSTPNSPLTPLAHRFHVDCDSPSPFIQSIPESNILSDCVVFCDVWSRNGTDNASSLYNRILDRMGAIVTKKFTKFDPITHFVFKSGHKHYVEKAQKRGIKIVSCVWVERCRVTQTKVDEAEFLVDVTNYKPPKKFREMQPLYPEEEKERWEKKEKRRMKREEKLEAKKVQFISPLVLPNSEGFGQQHNVLAQDTPYIYNSPFQFVRPNFVSETPDDYIQKKIQRMKEGRPIFSPPSSPCSSISSLASHPNKTGERSRTSLSQESIGNITHDSPTRCLSFSDNEGSKTPGKKTPQEVMNSQKSDMELTCINLKGSQKSDMELTCMNLKGQNATSSDKSGSTHYNDSSSIKLHLSGCSSVTTNLSSSSLLLPHDERSQMQGSSLHLKLEESDAPDSTVSSYHPEENRKLTSSLHRKSHESNKNDLTNYSSHHGDDRMQESSSSLCLRLEGSNASDLTRSCHQDQDSCSSLHLKLDETDPINSTSSSSLHLQMEDSKSSGRSSLDVVESSQEHSVAPQLQAELEMKKCIGKTKVKRRFLCDEDILKPASILMSPLQRKPTPRRSSRRSSIIATGSISAASSGRRRKSVIRRIDMETPSESDSSAILPPVGASTVKSFAARERYFAPPVEETSSGEEENTRRASSRKSMSTSYDENENVKSGRRKIVSRSVRKRIRDAASTSSSSSSGERKSRTQPSSSAQRSSNVDPPSKSQPSSKRRTQQPLTNVTNGMNPRRSTDEFKTAMLPKKRRRKDVIVLTSLHRDERMQIEKIIKKLGRFRVHQSVSDDRASHVICGAARRTVNVLRAISRGLWLLSKQWVFNSEQAGHWLDEVDYEAVQYFPVARETRLQRHCATNTALPWSSTLFSPLEGRIFVSSTTQPPADDLRELLTLCGGHVTTSPRRAVVRVGPLSTSHCLTSVKETWILDSISENCLKPTEAYLIT</sequence>
<dbReference type="Pfam" id="PF12738">
    <property type="entry name" value="PTCB-BRCT"/>
    <property type="match status" value="1"/>
</dbReference>
<feature type="compositionally biased region" description="Polar residues" evidence="1">
    <location>
        <begin position="283"/>
        <end position="307"/>
    </location>
</feature>
<dbReference type="AlphaFoldDB" id="A0A6F9DJU4"/>
<feature type="compositionally biased region" description="Low complexity" evidence="1">
    <location>
        <begin position="263"/>
        <end position="274"/>
    </location>
</feature>
<feature type="compositionally biased region" description="Basic residues" evidence="1">
    <location>
        <begin position="682"/>
        <end position="696"/>
    </location>
</feature>
<dbReference type="PANTHER" id="PTHR14625:SF3">
    <property type="entry name" value="MICROCEPHALIN"/>
    <property type="match status" value="1"/>
</dbReference>
<dbReference type="Pfam" id="PF00533">
    <property type="entry name" value="BRCT"/>
    <property type="match status" value="1"/>
</dbReference>
<evidence type="ECO:0000313" key="3">
    <source>
        <dbReference type="EMBL" id="CAB3263702.1"/>
    </source>
</evidence>
<feature type="domain" description="BRCT" evidence="2">
    <location>
        <begin position="55"/>
        <end position="149"/>
    </location>
</feature>